<gene>
    <name evidence="2" type="ORF">GCM10008018_01250</name>
</gene>
<evidence type="ECO:0000313" key="3">
    <source>
        <dbReference type="Proteomes" id="UP000615455"/>
    </source>
</evidence>
<proteinExistence type="predicted"/>
<dbReference type="EMBL" id="BMHE01000001">
    <property type="protein sequence ID" value="GGI43275.1"/>
    <property type="molecule type" value="Genomic_DNA"/>
</dbReference>
<accession>A0ABQ2BMY2</accession>
<feature type="region of interest" description="Disordered" evidence="1">
    <location>
        <begin position="35"/>
        <end position="62"/>
    </location>
</feature>
<feature type="compositionally biased region" description="Basic and acidic residues" evidence="1">
    <location>
        <begin position="35"/>
        <end position="45"/>
    </location>
</feature>
<name>A0ABQ2BMY2_9BACL</name>
<sequence length="62" mass="7086">MITLKNSVTAAEWRQSLALRLKNSLNSRELCQREANHRDNAEKQRYSSVGTPKPSVKTEKQS</sequence>
<dbReference type="Proteomes" id="UP000615455">
    <property type="component" value="Unassembled WGS sequence"/>
</dbReference>
<evidence type="ECO:0000313" key="2">
    <source>
        <dbReference type="EMBL" id="GGI43275.1"/>
    </source>
</evidence>
<reference evidence="3" key="1">
    <citation type="journal article" date="2019" name="Int. J. Syst. Evol. Microbiol.">
        <title>The Global Catalogue of Microorganisms (GCM) 10K type strain sequencing project: providing services to taxonomists for standard genome sequencing and annotation.</title>
        <authorList>
            <consortium name="The Broad Institute Genomics Platform"/>
            <consortium name="The Broad Institute Genome Sequencing Center for Infectious Disease"/>
            <person name="Wu L."/>
            <person name="Ma J."/>
        </authorList>
    </citation>
    <scope>NUCLEOTIDE SEQUENCE [LARGE SCALE GENOMIC DNA]</scope>
    <source>
        <strain evidence="3">CGMCC 1.15043</strain>
    </source>
</reference>
<keyword evidence="3" id="KW-1185">Reference proteome</keyword>
<evidence type="ECO:0000256" key="1">
    <source>
        <dbReference type="SAM" id="MobiDB-lite"/>
    </source>
</evidence>
<protein>
    <submittedName>
        <fullName evidence="2">Uncharacterized protein</fullName>
    </submittedName>
</protein>
<comment type="caution">
    <text evidence="2">The sequence shown here is derived from an EMBL/GenBank/DDBJ whole genome shotgun (WGS) entry which is preliminary data.</text>
</comment>
<organism evidence="2 3">
    <name type="scientific">Paenibacillus marchantiophytorum</name>
    <dbReference type="NCBI Taxonomy" id="1619310"/>
    <lineage>
        <taxon>Bacteria</taxon>
        <taxon>Bacillati</taxon>
        <taxon>Bacillota</taxon>
        <taxon>Bacilli</taxon>
        <taxon>Bacillales</taxon>
        <taxon>Paenibacillaceae</taxon>
        <taxon>Paenibacillus</taxon>
    </lineage>
</organism>